<dbReference type="Proteomes" id="UP000000991">
    <property type="component" value="Segment"/>
</dbReference>
<evidence type="ECO:0000313" key="3">
    <source>
        <dbReference type="Proteomes" id="UP000000991"/>
    </source>
</evidence>
<name>Q58MI4_BPPRM</name>
<evidence type="ECO:0000313" key="1">
    <source>
        <dbReference type="EMBL" id="AAX44548.1"/>
    </source>
</evidence>
<sequence length="162" mass="19286">MFYVEVYDNFFTEELHMEIFNKLMEPKWQLTGGSPNNKFWHIEDLHDEEYFNTYLFDIIKKKIGEDFTYERIYANGQTAGQCGTPHKDEGDLTFLYYPSPIWDVTWEGHLAFLDEDCKYVKMIPHAANRAVLFDANVTHYANAPSRFFNDLRISLAYKLWKK</sequence>
<dbReference type="Proteomes" id="UP000013923">
    <property type="component" value="Genome"/>
</dbReference>
<organismHost>
    <name type="scientific">Prochlorococcus</name>
    <dbReference type="NCBI Taxonomy" id="1218"/>
</organismHost>
<dbReference type="Gene3D" id="2.60.120.620">
    <property type="entry name" value="q2cbj1_9rhob like domain"/>
    <property type="match status" value="1"/>
</dbReference>
<dbReference type="GeneID" id="3294434"/>
<dbReference type="KEGG" id="vg:3294434"/>
<reference evidence="1 3" key="3">
    <citation type="journal article" date="2010" name="Environ. Microbiol.">
        <title>Genomic analysis of oceanic cyanobacterial myoviruses compared with T4-like myoviruses from diverse hosts and environments.</title>
        <authorList>
            <person name="Sullivan M.B."/>
            <person name="Huang K.H."/>
            <person name="Ignacio-Espinoza J.C."/>
            <person name="Berlin A.M."/>
            <person name="Kelly L."/>
            <person name="Weigele P.R."/>
            <person name="DeFrancesco A.S."/>
            <person name="Kern S.E."/>
            <person name="Thompson L.R."/>
            <person name="Young S."/>
            <person name="Yandava C."/>
            <person name="Fu R."/>
            <person name="Krastins B."/>
            <person name="Chase M."/>
            <person name="Sarracino D."/>
            <person name="Osburne M.S."/>
            <person name="Henn M.R."/>
            <person name="Chisholm S.W."/>
        </authorList>
    </citation>
    <scope>NUCLEOTIDE SEQUENCE [LARGE SCALE GENOMIC DNA]</scope>
</reference>
<accession>Q58MI4</accession>
<proteinExistence type="predicted"/>
<keyword evidence="3" id="KW-1185">Reference proteome</keyword>
<reference evidence="1 3" key="1">
    <citation type="journal article" date="2005" name="PLoS Biol.">
        <title>Three Prochlorococcus cyanophage genomes: signature features and ecological interpretations.</title>
        <authorList>
            <person name="Sullivan M.B."/>
            <person name="Coleman M.L."/>
            <person name="Weigele P."/>
            <person name="Rohwer F."/>
            <person name="Chisholm S.W."/>
        </authorList>
    </citation>
    <scope>NUCLEOTIDE SEQUENCE</scope>
</reference>
<dbReference type="EMBL" id="GU071092">
    <property type="protein sequence ID" value="ACY76049.1"/>
    <property type="molecule type" value="Genomic_DNA"/>
</dbReference>
<dbReference type="RefSeq" id="YP_214402.1">
    <property type="nucleotide sequence ID" value="NC_006883.2"/>
</dbReference>
<protein>
    <submittedName>
        <fullName evidence="1">Uncharacterized protein</fullName>
    </submittedName>
</protein>
<dbReference type="EMBL" id="AY939844">
    <property type="protein sequence ID" value="AAX44548.1"/>
    <property type="molecule type" value="Genomic_DNA"/>
</dbReference>
<evidence type="ECO:0000313" key="4">
    <source>
        <dbReference type="Proteomes" id="UP000013923"/>
    </source>
</evidence>
<dbReference type="OrthoDB" id="16445at10239"/>
<gene>
    <name evidence="2" type="ORF">PCMG_00173</name>
    <name evidence="1" type="ORF">PSSM2_170</name>
</gene>
<reference evidence="2 4" key="2">
    <citation type="submission" date="2009-10" db="EMBL/GenBank/DDBJ databases">
        <title>The Genome Sequence of Prochlorococcus phage P-SSM2.</title>
        <authorList>
            <consortium name="The Broad Institute Genome Sequencing Platform"/>
            <person name="Henn M.R."/>
            <person name="Sullivan M.S."/>
            <person name="Osburne M.S."/>
            <person name="Levin J."/>
            <person name="Malboeuf C."/>
            <person name="Casali M."/>
            <person name="Russ C."/>
            <person name="Lennon N."/>
            <person name="Chapman S.B."/>
            <person name="Erlich R."/>
            <person name="Young S.K."/>
            <person name="Koehrsen M."/>
            <person name="Yandava C."/>
            <person name="Zeng Q."/>
            <person name="Alvarado L."/>
            <person name="Anderson S."/>
            <person name="Berlin A."/>
            <person name="Borenstein D."/>
            <person name="Chen Z."/>
            <person name="Engels R."/>
            <person name="Freedman E."/>
            <person name="Gellesch M."/>
            <person name="Goldberg J."/>
            <person name="Green L."/>
            <person name="Griggs A."/>
            <person name="Gujja S."/>
            <person name="Heilman E.R."/>
            <person name="Heiman D."/>
            <person name="Hepburn T."/>
            <person name="Howarth C."/>
            <person name="Jen D."/>
            <person name="Larson L."/>
            <person name="Lewis B."/>
            <person name="Mehta T."/>
            <person name="Park D."/>
            <person name="Pearson M."/>
            <person name="Richards J."/>
            <person name="Rizzolo K."/>
            <person name="Roberts A."/>
            <person name="Ryan E."/>
            <person name="Saif S."/>
            <person name="Shea T."/>
            <person name="Shenoy N."/>
            <person name="Sisk P."/>
            <person name="Stolte C."/>
            <person name="Sykes S."/>
            <person name="Walk T."/>
            <person name="White J."/>
            <person name="Yu Q."/>
            <person name="Coleman M.L."/>
            <person name="Huang K.H."/>
            <person name="Weigele P.R."/>
            <person name="DeFrancesco A.S."/>
            <person name="Kern S.E."/>
            <person name="Thompson L.R."/>
            <person name="Fu R."/>
            <person name="Hombeck B."/>
            <person name="Chisholm S.W."/>
            <person name="Haas B."/>
            <person name="Nusbaum C."/>
            <person name="Birren B."/>
        </authorList>
    </citation>
    <scope>NUCLEOTIDE SEQUENCE [LARGE SCALE GENOMIC DNA]</scope>
    <source>
        <strain evidence="2">P-SSM2</strain>
    </source>
</reference>
<organism evidence="1 3">
    <name type="scientific">Prochlorococcus phage P-SSM2</name>
    <dbReference type="NCBI Taxonomy" id="268746"/>
    <lineage>
        <taxon>Viruses</taxon>
        <taxon>Duplodnaviria</taxon>
        <taxon>Heunggongvirae</taxon>
        <taxon>Uroviricota</taxon>
        <taxon>Caudoviricetes</taxon>
        <taxon>Pantevenvirales</taxon>
        <taxon>Kyanoviridae</taxon>
        <taxon>Salacisavirus</taxon>
        <taxon>Salacisavirus pssm2</taxon>
    </lineage>
</organism>
<evidence type="ECO:0000313" key="2">
    <source>
        <dbReference type="EMBL" id="ACY76049.1"/>
    </source>
</evidence>